<gene>
    <name evidence="1" type="ORF">DESME_02320</name>
</gene>
<reference evidence="1 2" key="1">
    <citation type="submission" date="2013-12" db="EMBL/GenBank/DDBJ databases">
        <authorList>
            <consortium name="DOE Joint Genome Institute"/>
            <person name="Smidt H."/>
            <person name="Huntemann M."/>
            <person name="Han J."/>
            <person name="Chen A."/>
            <person name="Kyrpides N."/>
            <person name="Mavromatis K."/>
            <person name="Markowitz V."/>
            <person name="Palaniappan K."/>
            <person name="Ivanova N."/>
            <person name="Schaumberg A."/>
            <person name="Pati A."/>
            <person name="Liolios K."/>
            <person name="Nordberg H.P."/>
            <person name="Cantor M.N."/>
            <person name="Hua S.X."/>
            <person name="Woyke T."/>
        </authorList>
    </citation>
    <scope>NUCLEOTIDE SEQUENCE [LARGE SCALE GENOMIC DNA]</scope>
    <source>
        <strain evidence="2">DSM 15288</strain>
    </source>
</reference>
<dbReference type="RefSeq" id="WP_006716484.1">
    <property type="nucleotide sequence ID" value="NZ_CP007032.1"/>
</dbReference>
<organism evidence="1 2">
    <name type="scientific">Desulfitobacterium metallireducens DSM 15288</name>
    <dbReference type="NCBI Taxonomy" id="871968"/>
    <lineage>
        <taxon>Bacteria</taxon>
        <taxon>Bacillati</taxon>
        <taxon>Bacillota</taxon>
        <taxon>Clostridia</taxon>
        <taxon>Eubacteriales</taxon>
        <taxon>Desulfitobacteriaceae</taxon>
        <taxon>Desulfitobacterium</taxon>
    </lineage>
</organism>
<sequence length="146" mass="16006">MSKVQEAVVCFNESFSCSQAVFSTYATQFGLDKETAFRVSASFGGGMARMGDTCGAVTGAFMVIGLKYGKTRAEDEDSKERTFQVVQEFVSRFRECNGSIICRDLLGCDISTKDGAKKAKEHNLFNTICPNLVKNSAQLLEEILNL</sequence>
<dbReference type="KEGG" id="dmt:DESME_02320"/>
<protein>
    <recommendedName>
        <fullName evidence="3">C_GCAxxG_C_C family protein</fullName>
    </recommendedName>
</protein>
<dbReference type="Proteomes" id="UP000010847">
    <property type="component" value="Chromosome"/>
</dbReference>
<dbReference type="Pfam" id="PF09719">
    <property type="entry name" value="C_GCAxxG_C_C"/>
    <property type="match status" value="1"/>
</dbReference>
<evidence type="ECO:0000313" key="2">
    <source>
        <dbReference type="Proteomes" id="UP000010847"/>
    </source>
</evidence>
<dbReference type="eggNOG" id="COG1433">
    <property type="taxonomic scope" value="Bacteria"/>
</dbReference>
<name>W0E572_9FIRM</name>
<proteinExistence type="predicted"/>
<keyword evidence="2" id="KW-1185">Reference proteome</keyword>
<evidence type="ECO:0008006" key="3">
    <source>
        <dbReference type="Google" id="ProtNLM"/>
    </source>
</evidence>
<dbReference type="NCBIfam" id="TIGR01909">
    <property type="entry name" value="C_GCAxxG_C_C"/>
    <property type="match status" value="1"/>
</dbReference>
<dbReference type="EMBL" id="CP007032">
    <property type="protein sequence ID" value="AHF06025.1"/>
    <property type="molecule type" value="Genomic_DNA"/>
</dbReference>
<dbReference type="AlphaFoldDB" id="W0E572"/>
<evidence type="ECO:0000313" key="1">
    <source>
        <dbReference type="EMBL" id="AHF06025.1"/>
    </source>
</evidence>
<dbReference type="STRING" id="871968.DESME_02320"/>
<dbReference type="InterPro" id="IPR010181">
    <property type="entry name" value="CGCAxxGCC_motif"/>
</dbReference>
<dbReference type="HOGENOM" id="CLU_091283_1_0_9"/>
<accession>W0E572</accession>
<dbReference type="OrthoDB" id="9791535at2"/>